<dbReference type="Proteomes" id="UP000177061">
    <property type="component" value="Unassembled WGS sequence"/>
</dbReference>
<sequence length="304" mass="33121">MERFNPVVNPVHPARHTSRSDAGGPDPLKQKSTPNHFQEKISDNSPIGSLIGEKRMPVGNFSAASFDNDPIFNPTADKSAYSTGEPASNPLSGDAGGPQFRQTDGSGKKIKNWLSKYGSSVILPIIAVLILAGGIYLYAVKKTPEISVFQEETPAEITGIAEELPAEQTGESVLTKEEKETAPAQESAAQKTEEAGIETIIPKTIKREGEIIEKAVNGEGVTHLGRRALKDYLQDKPQEKELTKEQKIYIEDYLKDKTGSRSLNVGDEISFSEKTIQEAIDASLTLTPNQLKNLEKYSVLVTNL</sequence>
<name>A0A1G2FFF4_9BACT</name>
<keyword evidence="2" id="KW-0812">Transmembrane</keyword>
<keyword evidence="2" id="KW-1133">Transmembrane helix</keyword>
<evidence type="ECO:0000313" key="4">
    <source>
        <dbReference type="Proteomes" id="UP000177061"/>
    </source>
</evidence>
<reference evidence="3 4" key="1">
    <citation type="journal article" date="2016" name="Nat. Commun.">
        <title>Thousands of microbial genomes shed light on interconnected biogeochemical processes in an aquifer system.</title>
        <authorList>
            <person name="Anantharaman K."/>
            <person name="Brown C.T."/>
            <person name="Hug L.A."/>
            <person name="Sharon I."/>
            <person name="Castelle C.J."/>
            <person name="Probst A.J."/>
            <person name="Thomas B.C."/>
            <person name="Singh A."/>
            <person name="Wilkins M.J."/>
            <person name="Karaoz U."/>
            <person name="Brodie E.L."/>
            <person name="Williams K.H."/>
            <person name="Hubbard S.S."/>
            <person name="Banfield J.F."/>
        </authorList>
    </citation>
    <scope>NUCLEOTIDE SEQUENCE [LARGE SCALE GENOMIC DNA]</scope>
</reference>
<protein>
    <submittedName>
        <fullName evidence="3">Uncharacterized protein</fullName>
    </submittedName>
</protein>
<dbReference type="AlphaFoldDB" id="A0A1G2FFF4"/>
<comment type="caution">
    <text evidence="3">The sequence shown here is derived from an EMBL/GenBank/DDBJ whole genome shotgun (WGS) entry which is preliminary data.</text>
</comment>
<feature type="compositionally biased region" description="Polar residues" evidence="1">
    <location>
        <begin position="80"/>
        <end position="91"/>
    </location>
</feature>
<keyword evidence="2" id="KW-0472">Membrane</keyword>
<gene>
    <name evidence="3" type="ORF">A3J64_02515</name>
</gene>
<feature type="region of interest" description="Disordered" evidence="1">
    <location>
        <begin position="168"/>
        <end position="193"/>
    </location>
</feature>
<accession>A0A1G2FFF4</accession>
<feature type="transmembrane region" description="Helical" evidence="2">
    <location>
        <begin position="117"/>
        <end position="139"/>
    </location>
</feature>
<proteinExistence type="predicted"/>
<evidence type="ECO:0000256" key="2">
    <source>
        <dbReference type="SAM" id="Phobius"/>
    </source>
</evidence>
<feature type="region of interest" description="Disordered" evidence="1">
    <location>
        <begin position="1"/>
        <end position="53"/>
    </location>
</feature>
<evidence type="ECO:0000256" key="1">
    <source>
        <dbReference type="SAM" id="MobiDB-lite"/>
    </source>
</evidence>
<evidence type="ECO:0000313" key="3">
    <source>
        <dbReference type="EMBL" id="OGZ36795.1"/>
    </source>
</evidence>
<organism evidence="3 4">
    <name type="scientific">Candidatus Portnoybacteria bacterium RIFCSPHIGHO2_12_FULL_38_9</name>
    <dbReference type="NCBI Taxonomy" id="1801997"/>
    <lineage>
        <taxon>Bacteria</taxon>
        <taxon>Candidatus Portnoyibacteriota</taxon>
    </lineage>
</organism>
<feature type="region of interest" description="Disordered" evidence="1">
    <location>
        <begin position="75"/>
        <end position="105"/>
    </location>
</feature>
<dbReference type="EMBL" id="MHNB01000021">
    <property type="protein sequence ID" value="OGZ36795.1"/>
    <property type="molecule type" value="Genomic_DNA"/>
</dbReference>